<proteinExistence type="predicted"/>
<accession>A0ABU3NBM0</accession>
<gene>
    <name evidence="1" type="ORF">MZO42_19425</name>
</gene>
<reference evidence="1" key="1">
    <citation type="submission" date="2022-04" db="EMBL/GenBank/DDBJ databases">
        <title>Tomato heritable bacteria conferring resistance against bacterial wilt.</title>
        <authorList>
            <person name="Yin J."/>
        </authorList>
    </citation>
    <scope>NUCLEOTIDE SEQUENCE</scope>
    <source>
        <strain evidence="1">Cra20</strain>
    </source>
</reference>
<comment type="caution">
    <text evidence="1">The sequence shown here is derived from an EMBL/GenBank/DDBJ whole genome shotgun (WGS) entry which is preliminary data.</text>
</comment>
<name>A0ABU3NBM0_9SPHN</name>
<protein>
    <submittedName>
        <fullName evidence="1">Uncharacterized protein</fullName>
    </submittedName>
</protein>
<organism evidence="1">
    <name type="scientific">Sphingomonas psychrotolerans</name>
    <dbReference type="NCBI Taxonomy" id="1327635"/>
    <lineage>
        <taxon>Bacteria</taxon>
        <taxon>Pseudomonadati</taxon>
        <taxon>Pseudomonadota</taxon>
        <taxon>Alphaproteobacteria</taxon>
        <taxon>Sphingomonadales</taxon>
        <taxon>Sphingomonadaceae</taxon>
        <taxon>Sphingomonas</taxon>
    </lineage>
</organism>
<dbReference type="EMBL" id="JALMLT010000006">
    <property type="protein sequence ID" value="MDT8760876.1"/>
    <property type="molecule type" value="Genomic_DNA"/>
</dbReference>
<sequence length="418" mass="40893">MLIERILRDRGPAIQSGPSDVGLFGATGDTFQNWTPGSVVAMSLGSARPALASDESGGGSSGYSPGHAVSLAGETHFSTNALASLDQGMIGGSALTGAVHTHVDIGLNANYAAATTVPLAGSPIPVGSGTQFDQTVHVGANVAVETSAAPATAAVVSNVAEAAQTQTAQTMAVLDDAHAAAAAQLEQLSAALASDIAALKEQTDAAIAALTSEAAEQVAALQQTVAGLAEPVVDTVAVLPGALVQQVDGLATGLVPPVLDTLATLPGTIGTATDLSVSTHVGAEIALGGQEIGVDLGTSLSTATALDMDLPISGSDVAGGISTLVDMIGNAAGFVVQDAASGVEWLGDALAPADSLAALADDHGVDLTDDHGVDLTDDHGLGLPDMGGVDPGAILLGIADHGTDLLGGLSSFDDHGHG</sequence>
<evidence type="ECO:0000313" key="1">
    <source>
        <dbReference type="EMBL" id="MDT8760876.1"/>
    </source>
</evidence>